<evidence type="ECO:0000313" key="6">
    <source>
        <dbReference type="Proteomes" id="UP000271227"/>
    </source>
</evidence>
<dbReference type="InterPro" id="IPR036265">
    <property type="entry name" value="HIT-like_sf"/>
</dbReference>
<evidence type="ECO:0000256" key="1">
    <source>
        <dbReference type="PIRSR" id="PIRSR601310-1"/>
    </source>
</evidence>
<dbReference type="InParanoid" id="A0A3M0BYX4"/>
<dbReference type="SUPFAM" id="SSF54197">
    <property type="entry name" value="HIT-like"/>
    <property type="match status" value="1"/>
</dbReference>
<dbReference type="InterPro" id="IPR001310">
    <property type="entry name" value="Histidine_triad_HIT"/>
</dbReference>
<dbReference type="AlphaFoldDB" id="A0A3M0BYX4"/>
<dbReference type="EMBL" id="REFR01000015">
    <property type="protein sequence ID" value="RMB01785.1"/>
    <property type="molecule type" value="Genomic_DNA"/>
</dbReference>
<dbReference type="CDD" id="cd01276">
    <property type="entry name" value="PKCI_related"/>
    <property type="match status" value="1"/>
</dbReference>
<dbReference type="Proteomes" id="UP000271227">
    <property type="component" value="Unassembled WGS sequence"/>
</dbReference>
<dbReference type="InterPro" id="IPR019808">
    <property type="entry name" value="Histidine_triad_CS"/>
</dbReference>
<evidence type="ECO:0000256" key="3">
    <source>
        <dbReference type="PROSITE-ProRule" id="PRU00464"/>
    </source>
</evidence>
<dbReference type="PANTHER" id="PTHR23089">
    <property type="entry name" value="HISTIDINE TRIAD HIT PROTEIN"/>
    <property type="match status" value="1"/>
</dbReference>
<keyword evidence="6" id="KW-1185">Reference proteome</keyword>
<dbReference type="InterPro" id="IPR011146">
    <property type="entry name" value="HIT-like"/>
</dbReference>
<evidence type="ECO:0000313" key="5">
    <source>
        <dbReference type="EMBL" id="RMB01785.1"/>
    </source>
</evidence>
<feature type="domain" description="HIT" evidence="4">
    <location>
        <begin position="18"/>
        <end position="128"/>
    </location>
</feature>
<comment type="caution">
    <text evidence="5">The sequence shown here is derived from an EMBL/GenBank/DDBJ whole genome shotgun (WGS) entry which is preliminary data.</text>
</comment>
<reference evidence="5 6" key="1">
    <citation type="submission" date="2018-10" db="EMBL/GenBank/DDBJ databases">
        <title>Genomic Encyclopedia of Archaeal and Bacterial Type Strains, Phase II (KMG-II): from individual species to whole genera.</title>
        <authorList>
            <person name="Goeker M."/>
        </authorList>
    </citation>
    <scope>NUCLEOTIDE SEQUENCE [LARGE SCALE GENOMIC DNA]</scope>
    <source>
        <strain evidence="5 6">DSM 25217</strain>
    </source>
</reference>
<accession>A0A3M0BYX4</accession>
<dbReference type="OrthoDB" id="9784774at2"/>
<name>A0A3M0BYX4_9PROT</name>
<dbReference type="FunCoup" id="A0A3M0BYX4">
    <property type="interactions" value="559"/>
</dbReference>
<dbReference type="Gene3D" id="3.30.428.10">
    <property type="entry name" value="HIT-like"/>
    <property type="match status" value="1"/>
</dbReference>
<gene>
    <name evidence="5" type="ORF">BXY39_3289</name>
</gene>
<feature type="active site" description="Tele-AMP-histidine intermediate" evidence="1">
    <location>
        <position position="114"/>
    </location>
</feature>
<feature type="short sequence motif" description="Histidine triad motif" evidence="2 3">
    <location>
        <begin position="112"/>
        <end position="116"/>
    </location>
</feature>
<dbReference type="Pfam" id="PF01230">
    <property type="entry name" value="HIT"/>
    <property type="match status" value="1"/>
</dbReference>
<proteinExistence type="predicted"/>
<dbReference type="RefSeq" id="WP_121939952.1">
    <property type="nucleotide sequence ID" value="NZ_REFR01000015.1"/>
</dbReference>
<dbReference type="PRINTS" id="PR00332">
    <property type="entry name" value="HISTRIAD"/>
</dbReference>
<protein>
    <submittedName>
        <fullName evidence="5">Diadenosine tetraphosphate (Ap4A) HIT family hydrolase</fullName>
    </submittedName>
</protein>
<evidence type="ECO:0000256" key="2">
    <source>
        <dbReference type="PIRSR" id="PIRSR601310-3"/>
    </source>
</evidence>
<evidence type="ECO:0000259" key="4">
    <source>
        <dbReference type="PROSITE" id="PS51084"/>
    </source>
</evidence>
<sequence length="131" mass="13988">MGQDTAEAGTPAYDDGNIFARILRGELPCNKVYEDDHALAFHDINPQAPVHVLVIPKGPYVSMADFTAHAPADLIAGFFRAVGTVAAQLDLVAPGYRILANAGDHAHQEVPHLHIHIFGGRPLGPMLTSFG</sequence>
<dbReference type="PROSITE" id="PS00892">
    <property type="entry name" value="HIT_1"/>
    <property type="match status" value="1"/>
</dbReference>
<keyword evidence="5" id="KW-0378">Hydrolase</keyword>
<dbReference type="PROSITE" id="PS51084">
    <property type="entry name" value="HIT_2"/>
    <property type="match status" value="1"/>
</dbReference>
<dbReference type="GO" id="GO:0016787">
    <property type="term" value="F:hydrolase activity"/>
    <property type="evidence" value="ECO:0007669"/>
    <property type="project" value="UniProtKB-KW"/>
</dbReference>
<organism evidence="5 6">
    <name type="scientific">Eilatimonas milleporae</name>
    <dbReference type="NCBI Taxonomy" id="911205"/>
    <lineage>
        <taxon>Bacteria</taxon>
        <taxon>Pseudomonadati</taxon>
        <taxon>Pseudomonadota</taxon>
        <taxon>Alphaproteobacteria</taxon>
        <taxon>Kordiimonadales</taxon>
        <taxon>Kordiimonadaceae</taxon>
        <taxon>Eilatimonas</taxon>
    </lineage>
</organism>